<feature type="transmembrane region" description="Helical" evidence="1">
    <location>
        <begin position="37"/>
        <end position="58"/>
    </location>
</feature>
<dbReference type="Pfam" id="PF01321">
    <property type="entry name" value="Creatinase_N"/>
    <property type="match status" value="1"/>
</dbReference>
<organism evidence="3">
    <name type="scientific">marine metagenome</name>
    <dbReference type="NCBI Taxonomy" id="408172"/>
    <lineage>
        <taxon>unclassified sequences</taxon>
        <taxon>metagenomes</taxon>
        <taxon>ecological metagenomes</taxon>
    </lineage>
</organism>
<reference evidence="3" key="1">
    <citation type="submission" date="2018-05" db="EMBL/GenBank/DDBJ databases">
        <authorList>
            <person name="Lanie J.A."/>
            <person name="Ng W.-L."/>
            <person name="Kazmierczak K.M."/>
            <person name="Andrzejewski T.M."/>
            <person name="Davidsen T.M."/>
            <person name="Wayne K.J."/>
            <person name="Tettelin H."/>
            <person name="Glass J.I."/>
            <person name="Rusch D."/>
            <person name="Podicherti R."/>
            <person name="Tsui H.-C.T."/>
            <person name="Winkler M.E."/>
        </authorList>
    </citation>
    <scope>NUCLEOTIDE SEQUENCE</scope>
</reference>
<accession>A0A382U757</accession>
<dbReference type="InterPro" id="IPR029149">
    <property type="entry name" value="Creatin/AminoP/Spt16_N"/>
</dbReference>
<evidence type="ECO:0000313" key="3">
    <source>
        <dbReference type="EMBL" id="SVD29508.1"/>
    </source>
</evidence>
<sequence>MAIHFRSEEFEQRVQKLCVELDAQGLDGLLLFKQESMYYLTGYETFGFCFFQCLYFGADGRKVLM</sequence>
<keyword evidence="1" id="KW-0472">Membrane</keyword>
<keyword evidence="1" id="KW-1133">Transmembrane helix</keyword>
<feature type="domain" description="Creatinase N-terminal" evidence="2">
    <location>
        <begin position="13"/>
        <end position="64"/>
    </location>
</feature>
<dbReference type="EMBL" id="UINC01141644">
    <property type="protein sequence ID" value="SVD29508.1"/>
    <property type="molecule type" value="Genomic_DNA"/>
</dbReference>
<dbReference type="Gene3D" id="3.40.350.10">
    <property type="entry name" value="Creatinase/prolidase N-terminal domain"/>
    <property type="match status" value="1"/>
</dbReference>
<proteinExistence type="predicted"/>
<protein>
    <recommendedName>
        <fullName evidence="2">Creatinase N-terminal domain-containing protein</fullName>
    </recommendedName>
</protein>
<name>A0A382U757_9ZZZZ</name>
<gene>
    <name evidence="3" type="ORF">METZ01_LOCUS382362</name>
</gene>
<dbReference type="AlphaFoldDB" id="A0A382U757"/>
<evidence type="ECO:0000256" key="1">
    <source>
        <dbReference type="SAM" id="Phobius"/>
    </source>
</evidence>
<feature type="non-terminal residue" evidence="3">
    <location>
        <position position="65"/>
    </location>
</feature>
<feature type="non-terminal residue" evidence="3">
    <location>
        <position position="1"/>
    </location>
</feature>
<dbReference type="InterPro" id="IPR000587">
    <property type="entry name" value="Creatinase_N"/>
</dbReference>
<dbReference type="SUPFAM" id="SSF53092">
    <property type="entry name" value="Creatinase/prolidase N-terminal domain"/>
    <property type="match status" value="1"/>
</dbReference>
<evidence type="ECO:0000259" key="2">
    <source>
        <dbReference type="Pfam" id="PF01321"/>
    </source>
</evidence>
<keyword evidence="1" id="KW-0812">Transmembrane</keyword>